<protein>
    <submittedName>
        <fullName evidence="2">Putative Glutathione S-transferase</fullName>
        <ecNumber evidence="2">2.5.1.18</ecNumber>
    </submittedName>
</protein>
<dbReference type="SUPFAM" id="SSF47616">
    <property type="entry name" value="GST C-terminal domain-like"/>
    <property type="match status" value="1"/>
</dbReference>
<dbReference type="InterPro" id="IPR004045">
    <property type="entry name" value="Glutathione_S-Trfase_N"/>
</dbReference>
<dbReference type="Gene3D" id="3.40.30.10">
    <property type="entry name" value="Glutaredoxin"/>
    <property type="match status" value="1"/>
</dbReference>
<dbReference type="InterPro" id="IPR036249">
    <property type="entry name" value="Thioredoxin-like_sf"/>
</dbReference>
<dbReference type="GO" id="GO:0004364">
    <property type="term" value="F:glutathione transferase activity"/>
    <property type="evidence" value="ECO:0007669"/>
    <property type="project" value="UniProtKB-EC"/>
</dbReference>
<dbReference type="InterPro" id="IPR036282">
    <property type="entry name" value="Glutathione-S-Trfase_C_sf"/>
</dbReference>
<evidence type="ECO:0000313" key="2">
    <source>
        <dbReference type="EMBL" id="CRH05907.1"/>
    </source>
</evidence>
<dbReference type="CDD" id="cd03057">
    <property type="entry name" value="GST_N_Beta"/>
    <property type="match status" value="1"/>
</dbReference>
<dbReference type="Pfam" id="PF13410">
    <property type="entry name" value="GST_C_2"/>
    <property type="match status" value="1"/>
</dbReference>
<sequence length="204" mass="23407">MTPGSCSTGIHILLEELELLFAVHLVDLLKKEHRSAEYLQINPKGTIPTLVLESGQVLGDYLSIAWWLALRYPKAKLLPQDSLQQAHCLELMHLATGRLHGEGFTRIFTPEKYQHDGCSVEAIQESGREMVEQTFQLFAQHLAQQEKPWLFDHFTIADTALFYTSFWADRTDIPLPAPCQRHYEAMLHRPKVRQVLLEEGYTLP</sequence>
<dbReference type="InterPro" id="IPR040079">
    <property type="entry name" value="Glutathione_S-Trfase"/>
</dbReference>
<dbReference type="SFLD" id="SFLDG00358">
    <property type="entry name" value="Main_(cytGST)"/>
    <property type="match status" value="1"/>
</dbReference>
<accession>A0A1S7LIJ8</accession>
<dbReference type="Pfam" id="PF13409">
    <property type="entry name" value="GST_N_2"/>
    <property type="match status" value="1"/>
</dbReference>
<dbReference type="PANTHER" id="PTHR44051">
    <property type="entry name" value="GLUTATHIONE S-TRANSFERASE-RELATED"/>
    <property type="match status" value="1"/>
</dbReference>
<dbReference type="SFLD" id="SFLDS00019">
    <property type="entry name" value="Glutathione_Transferase_(cytos"/>
    <property type="match status" value="1"/>
</dbReference>
<dbReference type="EC" id="2.5.1.18" evidence="2"/>
<feature type="domain" description="GST N-terminal" evidence="1">
    <location>
        <begin position="1"/>
        <end position="76"/>
    </location>
</feature>
<keyword evidence="2" id="KW-0808">Transferase</keyword>
<name>A0A1S7LIJ8_MAGMO</name>
<dbReference type="PANTHER" id="PTHR44051:SF8">
    <property type="entry name" value="GLUTATHIONE S-TRANSFERASE GSTA"/>
    <property type="match status" value="1"/>
</dbReference>
<dbReference type="EMBL" id="LO017727">
    <property type="protein sequence ID" value="CRH05907.1"/>
    <property type="molecule type" value="Genomic_DNA"/>
</dbReference>
<dbReference type="PROSITE" id="PS50404">
    <property type="entry name" value="GST_NTER"/>
    <property type="match status" value="1"/>
</dbReference>
<evidence type="ECO:0000259" key="1">
    <source>
        <dbReference type="PROSITE" id="PS50404"/>
    </source>
</evidence>
<dbReference type="SUPFAM" id="SSF52833">
    <property type="entry name" value="Thioredoxin-like"/>
    <property type="match status" value="1"/>
</dbReference>
<gene>
    <name evidence="2" type="ORF">MAGMO_1726</name>
</gene>
<proteinExistence type="predicted"/>
<organism evidence="2">
    <name type="scientific">Magnetococcus massalia (strain MO-1)</name>
    <dbReference type="NCBI Taxonomy" id="451514"/>
    <lineage>
        <taxon>Bacteria</taxon>
        <taxon>Pseudomonadati</taxon>
        <taxon>Pseudomonadota</taxon>
        <taxon>Magnetococcia</taxon>
        <taxon>Magnetococcales</taxon>
        <taxon>Magnetococcaceae</taxon>
        <taxon>Magnetococcus</taxon>
    </lineage>
</organism>
<dbReference type="Gene3D" id="1.20.1050.10">
    <property type="match status" value="1"/>
</dbReference>
<dbReference type="AlphaFoldDB" id="A0A1S7LIJ8"/>
<reference evidence="2" key="1">
    <citation type="submission" date="2015-04" db="EMBL/GenBank/DDBJ databases">
        <authorList>
            <person name="Syromyatnikov M.Y."/>
            <person name="Popov V.N."/>
        </authorList>
    </citation>
    <scope>NUCLEOTIDE SEQUENCE</scope>
    <source>
        <strain evidence="2">MO-1</strain>
    </source>
</reference>